<keyword evidence="3" id="KW-1185">Reference proteome</keyword>
<name>A0A7K3NKH9_9BACT</name>
<sequence>MRRTSHIRTRFLILLVFLLVACFQTAAQCDDAIMFPIVVQKQSTPKTTYLSIPYTAFIGPLGATSALLNTGACWNDNGTILLYLGAPVNLPDGAVVKEVRVDYYQHYAGDEATMVLYRVSNTSQHTTMASLTCGDAGNGHVATTAITAPVVDNANYSYILQGWGFRCDRKMAIRSVRITYETQ</sequence>
<dbReference type="RefSeq" id="WP_163300779.1">
    <property type="nucleotide sequence ID" value="NZ_JAAGRQ010000008.1"/>
</dbReference>
<evidence type="ECO:0000313" key="2">
    <source>
        <dbReference type="EMBL" id="NDY55729.1"/>
    </source>
</evidence>
<dbReference type="PROSITE" id="PS51257">
    <property type="entry name" value="PROKAR_LIPOPROTEIN"/>
    <property type="match status" value="1"/>
</dbReference>
<keyword evidence="1" id="KW-0732">Signal</keyword>
<accession>A0A7K3NKH9</accession>
<gene>
    <name evidence="2" type="ORF">G3N56_03100</name>
</gene>
<evidence type="ECO:0000256" key="1">
    <source>
        <dbReference type="SAM" id="SignalP"/>
    </source>
</evidence>
<dbReference type="EMBL" id="JAAGRQ010000008">
    <property type="protein sequence ID" value="NDY55729.1"/>
    <property type="molecule type" value="Genomic_DNA"/>
</dbReference>
<proteinExistence type="predicted"/>
<feature type="chain" id="PRO_5029882016" evidence="1">
    <location>
        <begin position="27"/>
        <end position="183"/>
    </location>
</feature>
<dbReference type="AlphaFoldDB" id="A0A7K3NKH9"/>
<dbReference type="Proteomes" id="UP000469724">
    <property type="component" value="Unassembled WGS sequence"/>
</dbReference>
<evidence type="ECO:0000313" key="3">
    <source>
        <dbReference type="Proteomes" id="UP000469724"/>
    </source>
</evidence>
<comment type="caution">
    <text evidence="2">The sequence shown here is derived from an EMBL/GenBank/DDBJ whole genome shotgun (WGS) entry which is preliminary data.</text>
</comment>
<organism evidence="2 3">
    <name type="scientific">Desulfolutivibrio sulfodismutans</name>
    <dbReference type="NCBI Taxonomy" id="63561"/>
    <lineage>
        <taxon>Bacteria</taxon>
        <taxon>Pseudomonadati</taxon>
        <taxon>Thermodesulfobacteriota</taxon>
        <taxon>Desulfovibrionia</taxon>
        <taxon>Desulfovibrionales</taxon>
        <taxon>Desulfovibrionaceae</taxon>
        <taxon>Desulfolutivibrio</taxon>
    </lineage>
</organism>
<reference evidence="2 3" key="1">
    <citation type="submission" date="2020-02" db="EMBL/GenBank/DDBJ databases">
        <title>Comparative genomics of sulfur disproportionating microorganisms.</title>
        <authorList>
            <person name="Ward L.M."/>
            <person name="Bertran E."/>
            <person name="Johnston D.T."/>
        </authorList>
    </citation>
    <scope>NUCLEOTIDE SEQUENCE [LARGE SCALE GENOMIC DNA]</scope>
    <source>
        <strain evidence="2 3">DSM 3696</strain>
    </source>
</reference>
<feature type="signal peptide" evidence="1">
    <location>
        <begin position="1"/>
        <end position="26"/>
    </location>
</feature>
<protein>
    <submittedName>
        <fullName evidence="2">Uncharacterized protein</fullName>
    </submittedName>
</protein>